<comment type="subcellular location">
    <subcellularLocation>
        <location evidence="1">Membrane</location>
        <topology evidence="1">Multi-pass membrane protein</topology>
    </subcellularLocation>
</comment>
<gene>
    <name evidence="10" type="ORF">Pcinc_032615</name>
</gene>
<feature type="transmembrane region" description="Helical" evidence="8">
    <location>
        <begin position="266"/>
        <end position="284"/>
    </location>
</feature>
<dbReference type="SUPFAM" id="SSF103473">
    <property type="entry name" value="MFS general substrate transporter"/>
    <property type="match status" value="1"/>
</dbReference>
<evidence type="ECO:0000313" key="11">
    <source>
        <dbReference type="Proteomes" id="UP001286313"/>
    </source>
</evidence>
<dbReference type="CDD" id="cd17318">
    <property type="entry name" value="MFS_SLC17"/>
    <property type="match status" value="1"/>
</dbReference>
<feature type="transmembrane region" description="Helical" evidence="8">
    <location>
        <begin position="492"/>
        <end position="517"/>
    </location>
</feature>
<dbReference type="GO" id="GO:0006820">
    <property type="term" value="P:monoatomic anion transport"/>
    <property type="evidence" value="ECO:0007669"/>
    <property type="project" value="TreeGrafter"/>
</dbReference>
<protein>
    <recommendedName>
        <fullName evidence="9">Major facilitator superfamily (MFS) profile domain-containing protein</fullName>
    </recommendedName>
</protein>
<evidence type="ECO:0000256" key="1">
    <source>
        <dbReference type="ARBA" id="ARBA00004141"/>
    </source>
</evidence>
<keyword evidence="6 8" id="KW-0472">Membrane</keyword>
<dbReference type="FunFam" id="1.20.1250.20:FF:000423">
    <property type="entry name" value="Putative inorganic phosphate cotransporter-like Protein"/>
    <property type="match status" value="1"/>
</dbReference>
<dbReference type="Pfam" id="PF07690">
    <property type="entry name" value="MFS_1"/>
    <property type="match status" value="1"/>
</dbReference>
<feature type="compositionally biased region" description="Basic and acidic residues" evidence="7">
    <location>
        <begin position="44"/>
        <end position="61"/>
    </location>
</feature>
<feature type="transmembrane region" description="Helical" evidence="8">
    <location>
        <begin position="554"/>
        <end position="576"/>
    </location>
</feature>
<feature type="transmembrane region" description="Helical" evidence="8">
    <location>
        <begin position="356"/>
        <end position="378"/>
    </location>
</feature>
<feature type="transmembrane region" description="Helical" evidence="8">
    <location>
        <begin position="623"/>
        <end position="641"/>
    </location>
</feature>
<feature type="domain" description="Major facilitator superfamily (MFS) profile" evidence="9">
    <location>
        <begin position="191"/>
        <end position="646"/>
    </location>
</feature>
<dbReference type="InterPro" id="IPR050382">
    <property type="entry name" value="MFS_Na/Anion_cotransporter"/>
</dbReference>
<dbReference type="InterPro" id="IPR011701">
    <property type="entry name" value="MFS"/>
</dbReference>
<feature type="compositionally biased region" description="Polar residues" evidence="7">
    <location>
        <begin position="11"/>
        <end position="20"/>
    </location>
</feature>
<dbReference type="InterPro" id="IPR036259">
    <property type="entry name" value="MFS_trans_sf"/>
</dbReference>
<dbReference type="Gene3D" id="1.20.1250.20">
    <property type="entry name" value="MFS general substrate transporter like domains"/>
    <property type="match status" value="2"/>
</dbReference>
<feature type="region of interest" description="Disordered" evidence="7">
    <location>
        <begin position="75"/>
        <end position="134"/>
    </location>
</feature>
<keyword evidence="2" id="KW-0813">Transport</keyword>
<feature type="compositionally biased region" description="Basic and acidic residues" evidence="7">
    <location>
        <begin position="75"/>
        <end position="102"/>
    </location>
</feature>
<evidence type="ECO:0000313" key="10">
    <source>
        <dbReference type="EMBL" id="KAK3861422.1"/>
    </source>
</evidence>
<dbReference type="InterPro" id="IPR020846">
    <property type="entry name" value="MFS_dom"/>
</dbReference>
<evidence type="ECO:0000256" key="3">
    <source>
        <dbReference type="ARBA" id="ARBA00022692"/>
    </source>
</evidence>
<dbReference type="GO" id="GO:0015293">
    <property type="term" value="F:symporter activity"/>
    <property type="evidence" value="ECO:0007669"/>
    <property type="project" value="UniProtKB-KW"/>
</dbReference>
<evidence type="ECO:0000256" key="8">
    <source>
        <dbReference type="SAM" id="Phobius"/>
    </source>
</evidence>
<feature type="transmembrane region" description="Helical" evidence="8">
    <location>
        <begin position="331"/>
        <end position="349"/>
    </location>
</feature>
<evidence type="ECO:0000256" key="6">
    <source>
        <dbReference type="ARBA" id="ARBA00023136"/>
    </source>
</evidence>
<evidence type="ECO:0000256" key="4">
    <source>
        <dbReference type="ARBA" id="ARBA00022847"/>
    </source>
</evidence>
<organism evidence="10 11">
    <name type="scientific">Petrolisthes cinctipes</name>
    <name type="common">Flat porcelain crab</name>
    <dbReference type="NCBI Taxonomy" id="88211"/>
    <lineage>
        <taxon>Eukaryota</taxon>
        <taxon>Metazoa</taxon>
        <taxon>Ecdysozoa</taxon>
        <taxon>Arthropoda</taxon>
        <taxon>Crustacea</taxon>
        <taxon>Multicrustacea</taxon>
        <taxon>Malacostraca</taxon>
        <taxon>Eumalacostraca</taxon>
        <taxon>Eucarida</taxon>
        <taxon>Decapoda</taxon>
        <taxon>Pleocyemata</taxon>
        <taxon>Anomura</taxon>
        <taxon>Galatheoidea</taxon>
        <taxon>Porcellanidae</taxon>
        <taxon>Petrolisthes</taxon>
    </lineage>
</organism>
<reference evidence="10" key="1">
    <citation type="submission" date="2023-10" db="EMBL/GenBank/DDBJ databases">
        <title>Genome assemblies of two species of porcelain crab, Petrolisthes cinctipes and Petrolisthes manimaculis (Anomura: Porcellanidae).</title>
        <authorList>
            <person name="Angst P."/>
        </authorList>
    </citation>
    <scope>NUCLEOTIDE SEQUENCE</scope>
    <source>
        <strain evidence="10">PB745_01</strain>
        <tissue evidence="10">Gill</tissue>
    </source>
</reference>
<feature type="region of interest" description="Disordered" evidence="7">
    <location>
        <begin position="1"/>
        <end position="61"/>
    </location>
</feature>
<dbReference type="AlphaFoldDB" id="A0AAE1EU72"/>
<proteinExistence type="predicted"/>
<dbReference type="GO" id="GO:0016020">
    <property type="term" value="C:membrane"/>
    <property type="evidence" value="ECO:0007669"/>
    <property type="project" value="UniProtKB-SubCell"/>
</dbReference>
<keyword evidence="4" id="KW-0769">Symport</keyword>
<dbReference type="FunFam" id="1.20.1250.20:FF:000003">
    <property type="entry name" value="Solute carrier family 17 member 3"/>
    <property type="match status" value="1"/>
</dbReference>
<keyword evidence="11" id="KW-1185">Reference proteome</keyword>
<dbReference type="PANTHER" id="PTHR11662">
    <property type="entry name" value="SOLUTE CARRIER FAMILY 17"/>
    <property type="match status" value="1"/>
</dbReference>
<dbReference type="PANTHER" id="PTHR11662:SF399">
    <property type="entry name" value="FI19708P1-RELATED"/>
    <property type="match status" value="1"/>
</dbReference>
<accession>A0AAE1EU72</accession>
<dbReference type="PROSITE" id="PS50850">
    <property type="entry name" value="MFS"/>
    <property type="match status" value="1"/>
</dbReference>
<feature type="transmembrane region" description="Helical" evidence="8">
    <location>
        <begin position="529"/>
        <end position="548"/>
    </location>
</feature>
<comment type="caution">
    <text evidence="10">The sequence shown here is derived from an EMBL/GenBank/DDBJ whole genome shotgun (WGS) entry which is preliminary data.</text>
</comment>
<dbReference type="Proteomes" id="UP001286313">
    <property type="component" value="Unassembled WGS sequence"/>
</dbReference>
<evidence type="ECO:0000259" key="9">
    <source>
        <dbReference type="PROSITE" id="PS50850"/>
    </source>
</evidence>
<feature type="transmembrane region" description="Helical" evidence="8">
    <location>
        <begin position="296"/>
        <end position="319"/>
    </location>
</feature>
<keyword evidence="5 8" id="KW-1133">Transmembrane helix</keyword>
<feature type="transmembrane region" description="Helical" evidence="8">
    <location>
        <begin position="191"/>
        <end position="217"/>
    </location>
</feature>
<sequence length="684" mass="75626">MVDEDGRLVTDSPTKTASTPEKNKHEQTHINRTAKVNMRQTDGMVREDKTDIDWTKDEEERNNRDRVVIWKETEDRNAGDKGRNRRTEKEVNTEDDICRAESESGGNDDDDERAELETEKSNMETESGDSSDWTDRMKLCADGVVFKVMKPKKSCENTNVDINICNTPDDDDYDNIKNISWTGVWGARHTLGLLVFLGLTVSYMTRVGLSIAIVAMVGTRHHHKDGINDTQINLTDVCPPPSSLLIQHTNHTQPLGEGDFGWDEKTQGLVLGAFFYGYMANCFLGGRAAEYLGGRVVYGIGVVLPSFLTLFTSLCVSVSKELFIVLRVLEGLGQALVYPALSSMLAAWVPPRERATFMAVVLSGSMLGTMLAMSVGGWLCSSGILGGWPFMFYLFGGLGVLWGVPWYIMAHDHPERHPRISKAELDYIIAHRTYVKREKTMPLPIREIASSPSFWTLMVVSFGYHYTTFNLLTELPTYFNNIQHFQLSSNGFFSALPFLTQWLTTVSWAALISVFSSRNLISIAVVRKLSTAVGTYGSAIALVAMIWVNCNSTVAMTVLCVAVGCLGTINSGSLISEQDIAPNFAGSLKGLTNTVASATGFLAPAITGAIINDNQTLTAWRTVFLLAAALSIICTTQYLFLGTDKVQPWNYPKPKSLAENKVWLEDGVETNDNEEPVTWSGSTR</sequence>
<evidence type="ECO:0000256" key="2">
    <source>
        <dbReference type="ARBA" id="ARBA00022448"/>
    </source>
</evidence>
<feature type="transmembrane region" description="Helical" evidence="8">
    <location>
        <begin position="390"/>
        <end position="409"/>
    </location>
</feature>
<name>A0AAE1EU72_PETCI</name>
<evidence type="ECO:0000256" key="7">
    <source>
        <dbReference type="SAM" id="MobiDB-lite"/>
    </source>
</evidence>
<keyword evidence="3 8" id="KW-0812">Transmembrane</keyword>
<feature type="transmembrane region" description="Helical" evidence="8">
    <location>
        <begin position="588"/>
        <end position="611"/>
    </location>
</feature>
<evidence type="ECO:0000256" key="5">
    <source>
        <dbReference type="ARBA" id="ARBA00022989"/>
    </source>
</evidence>
<dbReference type="EMBL" id="JAWQEG010004490">
    <property type="protein sequence ID" value="KAK3861422.1"/>
    <property type="molecule type" value="Genomic_DNA"/>
</dbReference>